<comment type="caution">
    <text evidence="4">The sequence shown here is derived from an EMBL/GenBank/DDBJ whole genome shotgun (WGS) entry which is preliminary data.</text>
</comment>
<dbReference type="OrthoDB" id="4428168at2"/>
<evidence type="ECO:0000256" key="2">
    <source>
        <dbReference type="SAM" id="Coils"/>
    </source>
</evidence>
<dbReference type="GO" id="GO:0009432">
    <property type="term" value="P:SOS response"/>
    <property type="evidence" value="ECO:0007669"/>
    <property type="project" value="UniProtKB-KW"/>
</dbReference>
<keyword evidence="1" id="KW-0742">SOS response</keyword>
<dbReference type="EMBL" id="RQVS01000011">
    <property type="protein sequence ID" value="RRJ86209.1"/>
    <property type="molecule type" value="Genomic_DNA"/>
</dbReference>
<dbReference type="RefSeq" id="WP_124973019.1">
    <property type="nucleotide sequence ID" value="NZ_RQVS01000011.1"/>
</dbReference>
<dbReference type="InterPro" id="IPR026866">
    <property type="entry name" value="CR006_AAA"/>
</dbReference>
<gene>
    <name evidence="4" type="ORF">EG850_09900</name>
</gene>
<keyword evidence="2" id="KW-0175">Coiled coil</keyword>
<accession>A0A3P3VXM6</accession>
<dbReference type="GO" id="GO:0006302">
    <property type="term" value="P:double-strand break repair"/>
    <property type="evidence" value="ECO:0007669"/>
    <property type="project" value="TreeGrafter"/>
</dbReference>
<dbReference type="GO" id="GO:0000731">
    <property type="term" value="P:DNA synthesis involved in DNA repair"/>
    <property type="evidence" value="ECO:0007669"/>
    <property type="project" value="TreeGrafter"/>
</dbReference>
<organism evidence="4 5">
    <name type="scientific">Gulosibacter macacae</name>
    <dbReference type="NCBI Taxonomy" id="2488791"/>
    <lineage>
        <taxon>Bacteria</taxon>
        <taxon>Bacillati</taxon>
        <taxon>Actinomycetota</taxon>
        <taxon>Actinomycetes</taxon>
        <taxon>Micrococcales</taxon>
        <taxon>Microbacteriaceae</taxon>
        <taxon>Gulosibacter</taxon>
    </lineage>
</organism>
<dbReference type="PANTHER" id="PTHR32182">
    <property type="entry name" value="DNA REPLICATION AND REPAIR PROTEIN RECF"/>
    <property type="match status" value="1"/>
</dbReference>
<dbReference type="PANTHER" id="PTHR32182:SF22">
    <property type="entry name" value="ATP-DEPENDENT ENDONUCLEASE, OLD FAMILY-RELATED"/>
    <property type="match status" value="1"/>
</dbReference>
<reference evidence="4 5" key="1">
    <citation type="submission" date="2018-11" db="EMBL/GenBank/DDBJ databases">
        <title>YIM 102482-1 draft genome.</title>
        <authorList>
            <person name="Li G."/>
            <person name="Jiang Y."/>
        </authorList>
    </citation>
    <scope>NUCLEOTIDE SEQUENCE [LARGE SCALE GENOMIC DNA]</scope>
    <source>
        <strain evidence="4 5">YIM 102482-1</strain>
    </source>
</reference>
<evidence type="ECO:0000259" key="3">
    <source>
        <dbReference type="Pfam" id="PF13166"/>
    </source>
</evidence>
<feature type="domain" description="Protein CR006 P-loop" evidence="3">
    <location>
        <begin position="19"/>
        <end position="727"/>
    </location>
</feature>
<name>A0A3P3VXM6_9MICO</name>
<protein>
    <recommendedName>
        <fullName evidence="3">Protein CR006 P-loop domain-containing protein</fullName>
    </recommendedName>
</protein>
<proteinExistence type="predicted"/>
<keyword evidence="5" id="KW-1185">Reference proteome</keyword>
<keyword evidence="1" id="KW-0227">DNA damage</keyword>
<sequence length="763" mass="83511">MTSVLEYLRLRGAPAFDSTSGADIGPLKPVNFFFGPNGSGKTTISRALADSTRFAGTTLEWHPTTGMLGIKVYNRDYVNTTLTPAGHLDGVFLLGETNAEIQTEIESLTGTGGLIATVKEGLAQRESSLAAKKREIEGVRTALKEAAWAKRDEVPGELREMFTGYNNSKDRLLDRLLEVAAANLSASEDFAALTSEAAAVLAEDAQPLQELPLGRGIRIEDAPGYSLLGVAVVGSGDVHLAPLIQQLGNADWVQHGRTHLEHANGVCPFCQQAVPSDLGEQLAAYFDRTYVEQMQQLAALNRHFETWAQEWTSYLDDLLARQGATEHINAERLATARATLERVIADARAQISAKLSGPSSILSVPDPSPQVEGVNAVVREANAAIQGFNLLLRNRSVAKKSLLDRCWVVFARVTLLAELSRYEGAMPGHLAGEHNLESQIETAKTDVRAKESRLRELQAKITSSKPIIDRINRLLDSVGFHSFSLAESTAVQDGYTLVRPNGDVATETLSEGERTFIAFLYFAQSLQGSPQDESEPNDLLAVIDDPISSLDSDVLYAVSTLVRRIVEDVAAGAGRVRQLLLMTHNAHFHKDVTYRPHGGPKLGSWKYGVVRKRSGQPSEVELRDDNPIQTAYGALWDEVKRSAERPSESAVGLQNTLRRILETYFKVLGGVDDPAIIAKFEGDEQVICRSLFTWVNAGSHSIFDDLDYSPTPSTVESNLRVFRRIFEEHGQIGHYRMMMGEPAEEIPAEEAAVEHQSGTETTE</sequence>
<evidence type="ECO:0000313" key="5">
    <source>
        <dbReference type="Proteomes" id="UP000274391"/>
    </source>
</evidence>
<dbReference type="Pfam" id="PF13166">
    <property type="entry name" value="AAA_13"/>
    <property type="match status" value="1"/>
</dbReference>
<dbReference type="AlphaFoldDB" id="A0A3P3VXM6"/>
<feature type="coiled-coil region" evidence="2">
    <location>
        <begin position="433"/>
        <end position="460"/>
    </location>
</feature>
<dbReference type="Gene3D" id="3.40.50.300">
    <property type="entry name" value="P-loop containing nucleotide triphosphate hydrolases"/>
    <property type="match status" value="1"/>
</dbReference>
<dbReference type="SUPFAM" id="SSF52540">
    <property type="entry name" value="P-loop containing nucleoside triphosphate hydrolases"/>
    <property type="match status" value="1"/>
</dbReference>
<evidence type="ECO:0000256" key="1">
    <source>
        <dbReference type="ARBA" id="ARBA00023236"/>
    </source>
</evidence>
<dbReference type="Proteomes" id="UP000274391">
    <property type="component" value="Unassembled WGS sequence"/>
</dbReference>
<dbReference type="InterPro" id="IPR027417">
    <property type="entry name" value="P-loop_NTPase"/>
</dbReference>
<evidence type="ECO:0000313" key="4">
    <source>
        <dbReference type="EMBL" id="RRJ86209.1"/>
    </source>
</evidence>